<proteinExistence type="predicted"/>
<accession>A0ACB9ARV8</accession>
<protein>
    <submittedName>
        <fullName evidence="1">Uncharacterized protein</fullName>
    </submittedName>
</protein>
<reference evidence="1 2" key="2">
    <citation type="journal article" date="2022" name="Mol. Ecol. Resour.">
        <title>The genomes of chicory, endive, great burdock and yacon provide insights into Asteraceae paleo-polyploidization history and plant inulin production.</title>
        <authorList>
            <person name="Fan W."/>
            <person name="Wang S."/>
            <person name="Wang H."/>
            <person name="Wang A."/>
            <person name="Jiang F."/>
            <person name="Liu H."/>
            <person name="Zhao H."/>
            <person name="Xu D."/>
            <person name="Zhang Y."/>
        </authorList>
    </citation>
    <scope>NUCLEOTIDE SEQUENCE [LARGE SCALE GENOMIC DNA]</scope>
    <source>
        <strain evidence="2">cv. Yunnan</strain>
        <tissue evidence="1">Leaves</tissue>
    </source>
</reference>
<name>A0ACB9ARV8_9ASTR</name>
<sequence length="116" mass="12852">MSVRVPGPIWINVATKITFDSGSKSPKEFITLDNAQLKSPDVFCVVHGNEDVTIEPGGNEKGERPWSNMLSDLIGEIIKSKKNGIFFKMPRVLTPMNTKVRIHSSTSESYAQSNTQ</sequence>
<evidence type="ECO:0000313" key="1">
    <source>
        <dbReference type="EMBL" id="KAI3712113.1"/>
    </source>
</evidence>
<organism evidence="1 2">
    <name type="scientific">Smallanthus sonchifolius</name>
    <dbReference type="NCBI Taxonomy" id="185202"/>
    <lineage>
        <taxon>Eukaryota</taxon>
        <taxon>Viridiplantae</taxon>
        <taxon>Streptophyta</taxon>
        <taxon>Embryophyta</taxon>
        <taxon>Tracheophyta</taxon>
        <taxon>Spermatophyta</taxon>
        <taxon>Magnoliopsida</taxon>
        <taxon>eudicotyledons</taxon>
        <taxon>Gunneridae</taxon>
        <taxon>Pentapetalae</taxon>
        <taxon>asterids</taxon>
        <taxon>campanulids</taxon>
        <taxon>Asterales</taxon>
        <taxon>Asteraceae</taxon>
        <taxon>Asteroideae</taxon>
        <taxon>Heliantheae alliance</taxon>
        <taxon>Millerieae</taxon>
        <taxon>Smallanthus</taxon>
    </lineage>
</organism>
<keyword evidence="2" id="KW-1185">Reference proteome</keyword>
<reference evidence="2" key="1">
    <citation type="journal article" date="2022" name="Mol. Ecol. Resour.">
        <title>The genomes of chicory, endive, great burdock and yacon provide insights into Asteraceae palaeo-polyploidization history and plant inulin production.</title>
        <authorList>
            <person name="Fan W."/>
            <person name="Wang S."/>
            <person name="Wang H."/>
            <person name="Wang A."/>
            <person name="Jiang F."/>
            <person name="Liu H."/>
            <person name="Zhao H."/>
            <person name="Xu D."/>
            <person name="Zhang Y."/>
        </authorList>
    </citation>
    <scope>NUCLEOTIDE SEQUENCE [LARGE SCALE GENOMIC DNA]</scope>
    <source>
        <strain evidence="2">cv. Yunnan</strain>
    </source>
</reference>
<gene>
    <name evidence="1" type="ORF">L1987_70662</name>
</gene>
<dbReference type="EMBL" id="CM042041">
    <property type="protein sequence ID" value="KAI3712113.1"/>
    <property type="molecule type" value="Genomic_DNA"/>
</dbReference>
<comment type="caution">
    <text evidence="1">The sequence shown here is derived from an EMBL/GenBank/DDBJ whole genome shotgun (WGS) entry which is preliminary data.</text>
</comment>
<dbReference type="Proteomes" id="UP001056120">
    <property type="component" value="Linkage Group LG24"/>
</dbReference>
<evidence type="ECO:0000313" key="2">
    <source>
        <dbReference type="Proteomes" id="UP001056120"/>
    </source>
</evidence>